<dbReference type="Pfam" id="PF13857">
    <property type="entry name" value="Ank_5"/>
    <property type="match status" value="1"/>
</dbReference>
<dbReference type="GO" id="GO:0005886">
    <property type="term" value="C:plasma membrane"/>
    <property type="evidence" value="ECO:0007669"/>
    <property type="project" value="TreeGrafter"/>
</dbReference>
<evidence type="ECO:0000259" key="10">
    <source>
        <dbReference type="Pfam" id="PF13962"/>
    </source>
</evidence>
<dbReference type="AlphaFoldDB" id="A0A8T0WRM5"/>
<keyword evidence="4 9" id="KW-1133">Transmembrane helix</keyword>
<dbReference type="Proteomes" id="UP000823388">
    <property type="component" value="Chromosome 2K"/>
</dbReference>
<dbReference type="InterPro" id="IPR002110">
    <property type="entry name" value="Ankyrin_rpt"/>
</dbReference>
<keyword evidence="5 7" id="KW-0040">ANK repeat</keyword>
<keyword evidence="6 9" id="KW-0472">Membrane</keyword>
<reference evidence="11" key="1">
    <citation type="submission" date="2020-05" db="EMBL/GenBank/DDBJ databases">
        <title>WGS assembly of Panicum virgatum.</title>
        <authorList>
            <person name="Lovell J.T."/>
            <person name="Jenkins J."/>
            <person name="Shu S."/>
            <person name="Juenger T.E."/>
            <person name="Schmutz J."/>
        </authorList>
    </citation>
    <scope>NUCLEOTIDE SEQUENCE</scope>
    <source>
        <strain evidence="11">AP13</strain>
    </source>
</reference>
<evidence type="ECO:0000256" key="6">
    <source>
        <dbReference type="ARBA" id="ARBA00023136"/>
    </source>
</evidence>
<dbReference type="Pfam" id="PF12796">
    <property type="entry name" value="Ank_2"/>
    <property type="match status" value="3"/>
</dbReference>
<feature type="region of interest" description="Disordered" evidence="8">
    <location>
        <begin position="209"/>
        <end position="228"/>
    </location>
</feature>
<dbReference type="PROSITE" id="PS50088">
    <property type="entry name" value="ANK_REPEAT"/>
    <property type="match status" value="3"/>
</dbReference>
<keyword evidence="12" id="KW-1185">Reference proteome</keyword>
<keyword evidence="2 9" id="KW-0812">Transmembrane</keyword>
<feature type="domain" description="PGG" evidence="10">
    <location>
        <begin position="468"/>
        <end position="574"/>
    </location>
</feature>
<evidence type="ECO:0000256" key="5">
    <source>
        <dbReference type="ARBA" id="ARBA00023043"/>
    </source>
</evidence>
<feature type="transmembrane region" description="Helical" evidence="9">
    <location>
        <begin position="650"/>
        <end position="669"/>
    </location>
</feature>
<evidence type="ECO:0000256" key="1">
    <source>
        <dbReference type="ARBA" id="ARBA00004141"/>
    </source>
</evidence>
<evidence type="ECO:0000256" key="2">
    <source>
        <dbReference type="ARBA" id="ARBA00022692"/>
    </source>
</evidence>
<accession>A0A8T0WRM5</accession>
<feature type="repeat" description="ANK" evidence="7">
    <location>
        <begin position="186"/>
        <end position="212"/>
    </location>
</feature>
<dbReference type="EMBL" id="CM029039">
    <property type="protein sequence ID" value="KAG2645829.1"/>
    <property type="molecule type" value="Genomic_DNA"/>
</dbReference>
<dbReference type="PANTHER" id="PTHR24186:SF50">
    <property type="entry name" value="ANKYRIN REPEAT-CONTAINING PROTEIN ITN1-LIKE ISOFORM X1"/>
    <property type="match status" value="1"/>
</dbReference>
<organism evidence="11 12">
    <name type="scientific">Panicum virgatum</name>
    <name type="common">Blackwell switchgrass</name>
    <dbReference type="NCBI Taxonomy" id="38727"/>
    <lineage>
        <taxon>Eukaryota</taxon>
        <taxon>Viridiplantae</taxon>
        <taxon>Streptophyta</taxon>
        <taxon>Embryophyta</taxon>
        <taxon>Tracheophyta</taxon>
        <taxon>Spermatophyta</taxon>
        <taxon>Magnoliopsida</taxon>
        <taxon>Liliopsida</taxon>
        <taxon>Poales</taxon>
        <taxon>Poaceae</taxon>
        <taxon>PACMAD clade</taxon>
        <taxon>Panicoideae</taxon>
        <taxon>Panicodae</taxon>
        <taxon>Paniceae</taxon>
        <taxon>Panicinae</taxon>
        <taxon>Panicum</taxon>
        <taxon>Panicum sect. Hiantes</taxon>
    </lineage>
</organism>
<dbReference type="InterPro" id="IPR026961">
    <property type="entry name" value="PGG_dom"/>
</dbReference>
<dbReference type="PROSITE" id="PS50297">
    <property type="entry name" value="ANK_REP_REGION"/>
    <property type="match status" value="3"/>
</dbReference>
<keyword evidence="3" id="KW-0677">Repeat</keyword>
<comment type="caution">
    <text evidence="11">The sequence shown here is derived from an EMBL/GenBank/DDBJ whole genome shotgun (WGS) entry which is preliminary data.</text>
</comment>
<feature type="transmembrane region" description="Helical" evidence="9">
    <location>
        <begin position="581"/>
        <end position="607"/>
    </location>
</feature>
<dbReference type="Gene3D" id="1.25.40.20">
    <property type="entry name" value="Ankyrin repeat-containing domain"/>
    <property type="match status" value="3"/>
</dbReference>
<evidence type="ECO:0000313" key="11">
    <source>
        <dbReference type="EMBL" id="KAG2645829.1"/>
    </source>
</evidence>
<dbReference type="PANTHER" id="PTHR24186">
    <property type="entry name" value="PROTEIN PHOSPHATASE 1 REGULATORY SUBUNIT"/>
    <property type="match status" value="1"/>
</dbReference>
<evidence type="ECO:0000256" key="7">
    <source>
        <dbReference type="PROSITE-ProRule" id="PRU00023"/>
    </source>
</evidence>
<gene>
    <name evidence="11" type="ORF">PVAP13_2KG454400</name>
</gene>
<comment type="subcellular location">
    <subcellularLocation>
        <location evidence="1">Membrane</location>
        <topology evidence="1">Multi-pass membrane protein</topology>
    </subcellularLocation>
</comment>
<dbReference type="InterPro" id="IPR036770">
    <property type="entry name" value="Ankyrin_rpt-contain_sf"/>
</dbReference>
<sequence>MATSQHGLSSDLLRELTSGDEASVVALLTGQGDGHSRTDGQVTIRVQLDAAMIGAAAPAPPPRQGEGPSGLLGLTSGGSTALHLVASRGHAGLATRICELAPSLVATRDGCLDTPLHRAAKAGHRAVAARLLSAMRAGGADADAALQARNRLGATALFEAVRNGHAKTVELLATEAPELAAVTSGDGVSPLYLAAMAESVEMVRALLRQSPDGTPSRASSAGPEGRTAVHAAAVKSEEIVRAILEWEQGPALLTKADSLGKTPLHYAVAHRQHGVISLLLHAEASLARVSDNEGLFPLHVAAMMGNIRDMVELVDKCPEFAELVDRRGRNFLHCAIEHGRKSVVRFICRNGKFAILLNSMDYQGNTPLHLAVKYGHPRMVSFLLQNIAVEVGITNRDGLTAADLAYSHPEPGLQYFLNPRVVVKNCLYWIRAPVTLAAGGDHVHQHSGMSNTTAATDEDPKDINGITVTTTIASVLIATVTFAAAFTVPGGYVADDHPRAGTAVLARRFAFRAFVASDAMAFLCSIAATCFLVYGGAGQVPRRQRRLYQSSASALLPPGAQLMVAAFAFGIHVVLGEANRWLVTLVYVLALPAVLLCFPGIWARFYLGTAIWQRAGWRGLVNVHRRPESLHEFLWLFITSFMFKNLVRSLFAVLISVTFVVCIALNIALPDY</sequence>
<evidence type="ECO:0000256" key="8">
    <source>
        <dbReference type="SAM" id="MobiDB-lite"/>
    </source>
</evidence>
<proteinExistence type="predicted"/>
<name>A0A8T0WRM5_PANVG</name>
<dbReference type="Pfam" id="PF00023">
    <property type="entry name" value="Ank"/>
    <property type="match status" value="1"/>
</dbReference>
<evidence type="ECO:0000256" key="4">
    <source>
        <dbReference type="ARBA" id="ARBA00022989"/>
    </source>
</evidence>
<dbReference type="Pfam" id="PF13962">
    <property type="entry name" value="PGG"/>
    <property type="match status" value="1"/>
</dbReference>
<evidence type="ECO:0000256" key="9">
    <source>
        <dbReference type="SAM" id="Phobius"/>
    </source>
</evidence>
<feature type="transmembrane region" description="Helical" evidence="9">
    <location>
        <begin position="509"/>
        <end position="534"/>
    </location>
</feature>
<dbReference type="SUPFAM" id="SSF48403">
    <property type="entry name" value="Ankyrin repeat"/>
    <property type="match status" value="1"/>
</dbReference>
<evidence type="ECO:0000256" key="3">
    <source>
        <dbReference type="ARBA" id="ARBA00022737"/>
    </source>
</evidence>
<feature type="repeat" description="ANK" evidence="7">
    <location>
        <begin position="259"/>
        <end position="291"/>
    </location>
</feature>
<dbReference type="SMART" id="SM00248">
    <property type="entry name" value="ANK"/>
    <property type="match status" value="9"/>
</dbReference>
<feature type="repeat" description="ANK" evidence="7">
    <location>
        <begin position="363"/>
        <end position="386"/>
    </location>
</feature>
<protein>
    <recommendedName>
        <fullName evidence="10">PGG domain-containing protein</fullName>
    </recommendedName>
</protein>
<evidence type="ECO:0000313" key="12">
    <source>
        <dbReference type="Proteomes" id="UP000823388"/>
    </source>
</evidence>
<dbReference type="OrthoDB" id="682826at2759"/>
<feature type="transmembrane region" description="Helical" evidence="9">
    <location>
        <begin position="555"/>
        <end position="575"/>
    </location>
</feature>